<dbReference type="InterPro" id="IPR013517">
    <property type="entry name" value="FG-GAP"/>
</dbReference>
<keyword evidence="1 2" id="KW-0732">Signal</keyword>
<dbReference type="PANTHER" id="PTHR44103">
    <property type="entry name" value="PROPROTEIN CONVERTASE P"/>
    <property type="match status" value="1"/>
</dbReference>
<evidence type="ECO:0000313" key="3">
    <source>
        <dbReference type="EMBL" id="EDQ86474.1"/>
    </source>
</evidence>
<dbReference type="Gene3D" id="2.130.10.130">
    <property type="entry name" value="Integrin alpha, N-terminal"/>
    <property type="match status" value="2"/>
</dbReference>
<feature type="chain" id="PRO_5002744753" description="VCBS repeat-containing protein" evidence="2">
    <location>
        <begin position="32"/>
        <end position="440"/>
    </location>
</feature>
<dbReference type="PANTHER" id="PTHR44103:SF1">
    <property type="entry name" value="PROPROTEIN CONVERTASE P"/>
    <property type="match status" value="1"/>
</dbReference>
<keyword evidence="4" id="KW-1185">Reference proteome</keyword>
<dbReference type="PROSITE" id="PS51257">
    <property type="entry name" value="PROKAR_LIPOPROTEIN"/>
    <property type="match status" value="1"/>
</dbReference>
<dbReference type="SUPFAM" id="SSF69318">
    <property type="entry name" value="Integrin alpha N-terminal domain"/>
    <property type="match status" value="1"/>
</dbReference>
<dbReference type="InterPro" id="IPR028994">
    <property type="entry name" value="Integrin_alpha_N"/>
</dbReference>
<dbReference type="Proteomes" id="UP000001357">
    <property type="component" value="Unassembled WGS sequence"/>
</dbReference>
<reference evidence="3 4" key="1">
    <citation type="journal article" date="2008" name="Nature">
        <title>The genome of the choanoflagellate Monosiga brevicollis and the origin of metazoans.</title>
        <authorList>
            <consortium name="JGI Sequencing"/>
            <person name="King N."/>
            <person name="Westbrook M.J."/>
            <person name="Young S.L."/>
            <person name="Kuo A."/>
            <person name="Abedin M."/>
            <person name="Chapman J."/>
            <person name="Fairclough S."/>
            <person name="Hellsten U."/>
            <person name="Isogai Y."/>
            <person name="Letunic I."/>
            <person name="Marr M."/>
            <person name="Pincus D."/>
            <person name="Putnam N."/>
            <person name="Rokas A."/>
            <person name="Wright K.J."/>
            <person name="Zuzow R."/>
            <person name="Dirks W."/>
            <person name="Good M."/>
            <person name="Goodstein D."/>
            <person name="Lemons D."/>
            <person name="Li W."/>
            <person name="Lyons J.B."/>
            <person name="Morris A."/>
            <person name="Nichols S."/>
            <person name="Richter D.J."/>
            <person name="Salamov A."/>
            <person name="Bork P."/>
            <person name="Lim W.A."/>
            <person name="Manning G."/>
            <person name="Miller W.T."/>
            <person name="McGinnis W."/>
            <person name="Shapiro H."/>
            <person name="Tjian R."/>
            <person name="Grigoriev I.V."/>
            <person name="Rokhsar D."/>
        </authorList>
    </citation>
    <scope>NUCLEOTIDE SEQUENCE [LARGE SCALE GENOMIC DNA]</scope>
    <source>
        <strain evidence="4">MX1 / ATCC 50154</strain>
    </source>
</reference>
<dbReference type="KEGG" id="mbr:MONBRDRAFT_38366"/>
<dbReference type="RefSeq" id="XP_001748587.1">
    <property type="nucleotide sequence ID" value="XM_001748535.1"/>
</dbReference>
<evidence type="ECO:0000313" key="4">
    <source>
        <dbReference type="Proteomes" id="UP000001357"/>
    </source>
</evidence>
<evidence type="ECO:0000256" key="1">
    <source>
        <dbReference type="ARBA" id="ARBA00022729"/>
    </source>
</evidence>
<sequence length="440" mass="45907">MPVMPGRQEVLVLVAALAGLGACTAPPSITAQVTGSLLIESADHVHLNSSGGGSVWVDGLDLAAHLALWQTVKVQNPQLSWSVPSARVVGAGVNGPRAVHLADLNQDGHLDVVAGLYLDDKVIWYRNQGNGTFDAAQTISSATNAATAVYTADLDNDGDQDVLSASYQDDKVAWYRNDNGVFSNQMVLGTTNGARDVVAADMGTSGQMDVFAAGTLSDRIVQFPSTGSAFGSKIDLELNVNGPHVVRTGDLDQDGFVDVITAGSSDGTLYWLRNQGGSSFALETDGIIHAQLASPRDVQVADLNGDASLDIVVCNAYDNTVLWFANDGTGKFGPAQAVSSVLRSPTSLATVDLDEDGDLDIVCASGNDGLVSWLRNNGDGSFSAAMTLMSGAQLPYDVAAGDVDGDGHPDVVVASYSDDAIFWIRNDGWANLSETRLATA</sequence>
<evidence type="ECO:0000256" key="2">
    <source>
        <dbReference type="SAM" id="SignalP"/>
    </source>
</evidence>
<dbReference type="GeneID" id="5893974"/>
<proteinExistence type="predicted"/>
<accession>A9V793</accession>
<feature type="signal peptide" evidence="2">
    <location>
        <begin position="1"/>
        <end position="31"/>
    </location>
</feature>
<dbReference type="EMBL" id="CH991565">
    <property type="protein sequence ID" value="EDQ86474.1"/>
    <property type="molecule type" value="Genomic_DNA"/>
</dbReference>
<name>A9V793_MONBE</name>
<dbReference type="AlphaFoldDB" id="A9V793"/>
<dbReference type="Pfam" id="PF13517">
    <property type="entry name" value="FG-GAP_3"/>
    <property type="match status" value="3"/>
</dbReference>
<evidence type="ECO:0008006" key="5">
    <source>
        <dbReference type="Google" id="ProtNLM"/>
    </source>
</evidence>
<organism evidence="3 4">
    <name type="scientific">Monosiga brevicollis</name>
    <name type="common">Choanoflagellate</name>
    <dbReference type="NCBI Taxonomy" id="81824"/>
    <lineage>
        <taxon>Eukaryota</taxon>
        <taxon>Choanoflagellata</taxon>
        <taxon>Craspedida</taxon>
        <taxon>Salpingoecidae</taxon>
        <taxon>Monosiga</taxon>
    </lineage>
</organism>
<dbReference type="InParanoid" id="A9V793"/>
<gene>
    <name evidence="3" type="ORF">MONBRDRAFT_38366</name>
</gene>
<protein>
    <recommendedName>
        <fullName evidence="5">VCBS repeat-containing protein</fullName>
    </recommendedName>
</protein>